<dbReference type="AlphaFoldDB" id="A0A7W9CK11"/>
<protein>
    <submittedName>
        <fullName evidence="2">5-methylcytosine-specific restriction endonuclease McrA</fullName>
    </submittedName>
</protein>
<evidence type="ECO:0000313" key="3">
    <source>
        <dbReference type="Proteomes" id="UP000545037"/>
    </source>
</evidence>
<feature type="domain" description="HNH" evidence="1">
    <location>
        <begin position="185"/>
        <end position="218"/>
    </location>
</feature>
<dbReference type="Proteomes" id="UP000545037">
    <property type="component" value="Unassembled WGS sequence"/>
</dbReference>
<comment type="caution">
    <text evidence="2">The sequence shown here is derived from an EMBL/GenBank/DDBJ whole genome shotgun (WGS) entry which is preliminary data.</text>
</comment>
<keyword evidence="2" id="KW-0378">Hydrolase</keyword>
<reference evidence="2 3" key="1">
    <citation type="submission" date="2020-08" db="EMBL/GenBank/DDBJ databases">
        <title>Genomic Encyclopedia of Type Strains, Phase IV (KMG-IV): sequencing the most valuable type-strain genomes for metagenomic binning, comparative biology and taxonomic classification.</title>
        <authorList>
            <person name="Goeker M."/>
        </authorList>
    </citation>
    <scope>NUCLEOTIDE SEQUENCE [LARGE SCALE GENOMIC DNA]</scope>
    <source>
        <strain evidence="2 3">DSM 4737</strain>
    </source>
</reference>
<dbReference type="GO" id="GO:0008270">
    <property type="term" value="F:zinc ion binding"/>
    <property type="evidence" value="ECO:0007669"/>
    <property type="project" value="InterPro"/>
</dbReference>
<proteinExistence type="predicted"/>
<keyword evidence="3" id="KW-1185">Reference proteome</keyword>
<dbReference type="EMBL" id="JACHOR010000004">
    <property type="protein sequence ID" value="MBB5747052.1"/>
    <property type="molecule type" value="Genomic_DNA"/>
</dbReference>
<name>A0A7W9CK11_9CAUL</name>
<keyword evidence="2" id="KW-0540">Nuclease</keyword>
<accession>A0A7W9CK11</accession>
<keyword evidence="2" id="KW-0255">Endonuclease</keyword>
<dbReference type="Gene3D" id="1.10.30.50">
    <property type="match status" value="1"/>
</dbReference>
<evidence type="ECO:0000313" key="2">
    <source>
        <dbReference type="EMBL" id="MBB5747052.1"/>
    </source>
</evidence>
<dbReference type="GO" id="GO:0003676">
    <property type="term" value="F:nucleic acid binding"/>
    <property type="evidence" value="ECO:0007669"/>
    <property type="project" value="InterPro"/>
</dbReference>
<evidence type="ECO:0000259" key="1">
    <source>
        <dbReference type="Pfam" id="PF01844"/>
    </source>
</evidence>
<sequence>MSASTTLKFVSDAPHNDPGFIWDRDRIGAFGAVGVPSDVLGLHDGLLRGDSSVLWLRWFLEGLASPGAYVSDLTKTWTDVYDHVLARVKSVYKDDLDTDRTKLTRAITDHLFSEIERRRAAGRRNASRSDRVRMIQSQSPPRCYLCGFAFSQEAIQKFLGQPASPVVLPPTLDVLRPRGRKPHEVSIEVEHVMPVTSGGQAGDNLRLACGWCNRAKSSKTSIYDAAFTSRNPSGGAPLVLAGELQYELPEPFWVVRIIAIQRHCQADGCNATISNSELRITLKDFSGSPNPTNLRAVCPRHDPIATERFRNSALVKAMWT</sequence>
<organism evidence="2 3">
    <name type="scientific">Brevundimonas variabilis</name>
    <dbReference type="NCBI Taxonomy" id="74312"/>
    <lineage>
        <taxon>Bacteria</taxon>
        <taxon>Pseudomonadati</taxon>
        <taxon>Pseudomonadota</taxon>
        <taxon>Alphaproteobacteria</taxon>
        <taxon>Caulobacterales</taxon>
        <taxon>Caulobacteraceae</taxon>
        <taxon>Brevundimonas</taxon>
    </lineage>
</organism>
<dbReference type="GO" id="GO:0004519">
    <property type="term" value="F:endonuclease activity"/>
    <property type="evidence" value="ECO:0007669"/>
    <property type="project" value="UniProtKB-KW"/>
</dbReference>
<dbReference type="Pfam" id="PF01844">
    <property type="entry name" value="HNH"/>
    <property type="match status" value="1"/>
</dbReference>
<dbReference type="InterPro" id="IPR002711">
    <property type="entry name" value="HNH"/>
</dbReference>
<gene>
    <name evidence="2" type="ORF">GGR13_002659</name>
</gene>
<dbReference type="RefSeq" id="WP_183214002.1">
    <property type="nucleotide sequence ID" value="NZ_JACHOR010000004.1"/>
</dbReference>